<dbReference type="Proteomes" id="UP000750197">
    <property type="component" value="Unassembled WGS sequence"/>
</dbReference>
<protein>
    <submittedName>
        <fullName evidence="1">Uncharacterized protein</fullName>
    </submittedName>
</protein>
<gene>
    <name evidence="1" type="ORF">J9259_00550</name>
    <name evidence="2" type="ORF">KIY12_02655</name>
</gene>
<dbReference type="EMBL" id="JAGVSJ010000001">
    <property type="protein sequence ID" value="MBX8631006.1"/>
    <property type="molecule type" value="Genomic_DNA"/>
</dbReference>
<dbReference type="EMBL" id="JAHEAC010000013">
    <property type="protein sequence ID" value="MBX8643615.1"/>
    <property type="molecule type" value="Genomic_DNA"/>
</dbReference>
<evidence type="ECO:0000313" key="1">
    <source>
        <dbReference type="EMBL" id="MBX8631006.1"/>
    </source>
</evidence>
<dbReference type="NCBIfam" id="NF011470">
    <property type="entry name" value="PRK14887.1"/>
    <property type="match status" value="1"/>
</dbReference>
<evidence type="ECO:0000313" key="3">
    <source>
        <dbReference type="Proteomes" id="UP000716004"/>
    </source>
</evidence>
<name>A0A8J8CBG3_9ARCH</name>
<accession>A0A8J8CBG3</accession>
<proteinExistence type="predicted"/>
<sequence length="81" mass="8288">MSDGEGVYSIVLRIACGSAAGRVNDIVSMDNEGYIESHVEGETVVAEASASNLGTLLRTADDFIACVEVALSTIRAAGGNP</sequence>
<dbReference type="Proteomes" id="UP000716004">
    <property type="component" value="Unassembled WGS sequence"/>
</dbReference>
<reference evidence="1" key="1">
    <citation type="submission" date="2021-04" db="EMBL/GenBank/DDBJ databases">
        <title>Genomic insights into ecological role and evolution of a novel Thermoplasmata order Candidatus Sysuiplasmatales.</title>
        <authorList>
            <person name="Yuan Y."/>
        </authorList>
    </citation>
    <scope>NUCLEOTIDE SEQUENCE</scope>
    <source>
        <strain evidence="2">TUT19-bin139</strain>
        <strain evidence="1">YP2-bin.285</strain>
    </source>
</reference>
<evidence type="ECO:0000313" key="2">
    <source>
        <dbReference type="EMBL" id="MBX8643615.1"/>
    </source>
</evidence>
<organism evidence="1 3">
    <name type="scientific">Candidatus Sysuiplasma superficiale</name>
    <dbReference type="NCBI Taxonomy" id="2823368"/>
    <lineage>
        <taxon>Archaea</taxon>
        <taxon>Methanobacteriati</taxon>
        <taxon>Thermoplasmatota</taxon>
        <taxon>Thermoplasmata</taxon>
        <taxon>Candidatus Sysuiplasmatales</taxon>
        <taxon>Candidatus Sysuiplasmataceae</taxon>
        <taxon>Candidatus Sysuiplasma</taxon>
    </lineage>
</organism>
<dbReference type="AlphaFoldDB" id="A0A8J8CBG3"/>
<comment type="caution">
    <text evidence="1">The sequence shown here is derived from an EMBL/GenBank/DDBJ whole genome shotgun (WGS) entry which is preliminary data.</text>
</comment>